<evidence type="ECO:0000256" key="3">
    <source>
        <dbReference type="ARBA" id="ARBA00022898"/>
    </source>
</evidence>
<dbReference type="OrthoDB" id="9807885at2"/>
<keyword evidence="3 4" id="KW-0663">Pyridoxal phosphate</keyword>
<dbReference type="InterPro" id="IPR005814">
    <property type="entry name" value="Aminotrans_3"/>
</dbReference>
<proteinExistence type="inferred from homology"/>
<dbReference type="GO" id="GO:0030170">
    <property type="term" value="F:pyridoxal phosphate binding"/>
    <property type="evidence" value="ECO:0007669"/>
    <property type="project" value="InterPro"/>
</dbReference>
<comment type="similarity">
    <text evidence="2 4">Belongs to the class-III pyridoxal-phosphate-dependent aminotransferase family.</text>
</comment>
<organism evidence="5 6">
    <name type="scientific">[Clostridium] fimetarium</name>
    <dbReference type="NCBI Taxonomy" id="99656"/>
    <lineage>
        <taxon>Bacteria</taxon>
        <taxon>Bacillati</taxon>
        <taxon>Bacillota</taxon>
        <taxon>Clostridia</taxon>
        <taxon>Lachnospirales</taxon>
        <taxon>Lachnospiraceae</taxon>
    </lineage>
</organism>
<dbReference type="Gene3D" id="3.90.1150.10">
    <property type="entry name" value="Aspartate Aminotransferase, domain 1"/>
    <property type="match status" value="1"/>
</dbReference>
<evidence type="ECO:0000256" key="4">
    <source>
        <dbReference type="RuleBase" id="RU003560"/>
    </source>
</evidence>
<evidence type="ECO:0000256" key="2">
    <source>
        <dbReference type="ARBA" id="ARBA00008954"/>
    </source>
</evidence>
<dbReference type="PANTHER" id="PTHR43094:SF1">
    <property type="entry name" value="AMINOTRANSFERASE CLASS-III"/>
    <property type="match status" value="1"/>
</dbReference>
<sequence length="446" mass="49472">MKRNTNILNPYFKKDYPVIESGNGIYMYTEDGKEIIDGSSGSVLISLGHGQSEMGETLKAQADKISFAYRWDCITQVLEDASKCVCDVSDGDFTKVFFVCGGSEAVEISMKLARRYFLNLGKKEKFKLISRHQSYHGSTMGALSLTAFPARQEGYKDYLFNQGHIAPAYCYRCWYGKDCNSCNHECAEALEEEILKQGPDTVAAFIMEPVSGMSLVGAHGDKEYFKKIRQICDKYDVLLIFDEVMCGIGRTGEVFAYQNFDVKPDIVALGKAISGGYFPVGAVACSQKVYDAIDANTAEFPAGYSWAGNPLGAAVVCKNFEILKREKLVESVSEKGEYLKNKLLEVAQKHKIIGDVRGMGLMVGIEFVMDKDTKESFPPEQKVSAMFSKAVLSENMFIETSTGCNHGNKGDMAMIAPAYIVTLEEIDEIVRRIDHSIIQIEKQLGL</sequence>
<dbReference type="STRING" id="99656.SAMN05421659_12255"/>
<comment type="cofactor">
    <cofactor evidence="1">
        <name>pyridoxal 5'-phosphate</name>
        <dbReference type="ChEBI" id="CHEBI:597326"/>
    </cofactor>
</comment>
<keyword evidence="5" id="KW-0808">Transferase</keyword>
<dbReference type="SUPFAM" id="SSF53383">
    <property type="entry name" value="PLP-dependent transferases"/>
    <property type="match status" value="1"/>
</dbReference>
<dbReference type="PROSITE" id="PS00600">
    <property type="entry name" value="AA_TRANSFER_CLASS_3"/>
    <property type="match status" value="1"/>
</dbReference>
<gene>
    <name evidence="5" type="ORF">SAMN05421659_12255</name>
</gene>
<keyword evidence="6" id="KW-1185">Reference proteome</keyword>
<dbReference type="InterPro" id="IPR015421">
    <property type="entry name" value="PyrdxlP-dep_Trfase_major"/>
</dbReference>
<dbReference type="GO" id="GO:0008483">
    <property type="term" value="F:transaminase activity"/>
    <property type="evidence" value="ECO:0007669"/>
    <property type="project" value="UniProtKB-KW"/>
</dbReference>
<dbReference type="FunFam" id="3.40.640.10:FF:000004">
    <property type="entry name" value="Acetylornithine aminotransferase"/>
    <property type="match status" value="1"/>
</dbReference>
<dbReference type="GO" id="GO:0005829">
    <property type="term" value="C:cytosol"/>
    <property type="evidence" value="ECO:0007669"/>
    <property type="project" value="TreeGrafter"/>
</dbReference>
<dbReference type="Proteomes" id="UP000199701">
    <property type="component" value="Unassembled WGS sequence"/>
</dbReference>
<dbReference type="AlphaFoldDB" id="A0A1I0RSZ7"/>
<dbReference type="InterPro" id="IPR015424">
    <property type="entry name" value="PyrdxlP-dep_Trfase"/>
</dbReference>
<accession>A0A1I0RSZ7</accession>
<dbReference type="EMBL" id="FOJI01000022">
    <property type="protein sequence ID" value="SEW44490.1"/>
    <property type="molecule type" value="Genomic_DNA"/>
</dbReference>
<keyword evidence="5" id="KW-0032">Aminotransferase</keyword>
<dbReference type="Pfam" id="PF00202">
    <property type="entry name" value="Aminotran_3"/>
    <property type="match status" value="1"/>
</dbReference>
<dbReference type="Gene3D" id="3.40.640.10">
    <property type="entry name" value="Type I PLP-dependent aspartate aminotransferase-like (Major domain)"/>
    <property type="match status" value="1"/>
</dbReference>
<dbReference type="PANTHER" id="PTHR43094">
    <property type="entry name" value="AMINOTRANSFERASE"/>
    <property type="match status" value="1"/>
</dbReference>
<evidence type="ECO:0000256" key="1">
    <source>
        <dbReference type="ARBA" id="ARBA00001933"/>
    </source>
</evidence>
<dbReference type="InterPro" id="IPR015422">
    <property type="entry name" value="PyrdxlP-dep_Trfase_small"/>
</dbReference>
<dbReference type="InterPro" id="IPR049704">
    <property type="entry name" value="Aminotrans_3_PPA_site"/>
</dbReference>
<name>A0A1I0RSZ7_9FIRM</name>
<evidence type="ECO:0000313" key="6">
    <source>
        <dbReference type="Proteomes" id="UP000199701"/>
    </source>
</evidence>
<protein>
    <submittedName>
        <fullName evidence="5">Adenosylmethionine-8-amino-7-oxononanoate aminotransferase</fullName>
    </submittedName>
</protein>
<dbReference type="RefSeq" id="WP_092457696.1">
    <property type="nucleotide sequence ID" value="NZ_FOJI01000022.1"/>
</dbReference>
<reference evidence="5 6" key="1">
    <citation type="submission" date="2016-10" db="EMBL/GenBank/DDBJ databases">
        <authorList>
            <person name="de Groot N.N."/>
        </authorList>
    </citation>
    <scope>NUCLEOTIDE SEQUENCE [LARGE SCALE GENOMIC DNA]</scope>
    <source>
        <strain evidence="5 6">DSM 9179</strain>
    </source>
</reference>
<dbReference type="CDD" id="cd00610">
    <property type="entry name" value="OAT_like"/>
    <property type="match status" value="1"/>
</dbReference>
<evidence type="ECO:0000313" key="5">
    <source>
        <dbReference type="EMBL" id="SEW44490.1"/>
    </source>
</evidence>